<accession>A0ACB8B1Z7</accession>
<reference evidence="1" key="1">
    <citation type="journal article" date="2021" name="New Phytol.">
        <title>Evolutionary innovations through gain and loss of genes in the ectomycorrhizal Boletales.</title>
        <authorList>
            <person name="Wu G."/>
            <person name="Miyauchi S."/>
            <person name="Morin E."/>
            <person name="Kuo A."/>
            <person name="Drula E."/>
            <person name="Varga T."/>
            <person name="Kohler A."/>
            <person name="Feng B."/>
            <person name="Cao Y."/>
            <person name="Lipzen A."/>
            <person name="Daum C."/>
            <person name="Hundley H."/>
            <person name="Pangilinan J."/>
            <person name="Johnson J."/>
            <person name="Barry K."/>
            <person name="LaButti K."/>
            <person name="Ng V."/>
            <person name="Ahrendt S."/>
            <person name="Min B."/>
            <person name="Choi I.G."/>
            <person name="Park H."/>
            <person name="Plett J.M."/>
            <person name="Magnuson J."/>
            <person name="Spatafora J.W."/>
            <person name="Nagy L.G."/>
            <person name="Henrissat B."/>
            <person name="Grigoriev I.V."/>
            <person name="Yang Z.L."/>
            <person name="Xu J."/>
            <person name="Martin F.M."/>
        </authorList>
    </citation>
    <scope>NUCLEOTIDE SEQUENCE</scope>
    <source>
        <strain evidence="1">KUC20120723A-06</strain>
    </source>
</reference>
<dbReference type="Proteomes" id="UP000790709">
    <property type="component" value="Unassembled WGS sequence"/>
</dbReference>
<dbReference type="EMBL" id="MU266691">
    <property type="protein sequence ID" value="KAH7919143.1"/>
    <property type="molecule type" value="Genomic_DNA"/>
</dbReference>
<sequence>MGTCVGLLGSCVSGCAGARERECRGPTSSWIAARTEARVWWKLDVGRGSWDAPLSPATTPIDHFSTSALSRPMSTKHYSYVTPVEELGGDVRGGAAPMLGRVGGEGRVAKALGWGTACSDPSVDHGEMSEHEQSNAYSLSRT</sequence>
<evidence type="ECO:0000313" key="1">
    <source>
        <dbReference type="EMBL" id="KAH7919143.1"/>
    </source>
</evidence>
<protein>
    <submittedName>
        <fullName evidence="1">Uncharacterized protein</fullName>
    </submittedName>
</protein>
<proteinExistence type="predicted"/>
<name>A0ACB8B1Z7_9AGAM</name>
<keyword evidence="2" id="KW-1185">Reference proteome</keyword>
<organism evidence="1 2">
    <name type="scientific">Leucogyrophana mollusca</name>
    <dbReference type="NCBI Taxonomy" id="85980"/>
    <lineage>
        <taxon>Eukaryota</taxon>
        <taxon>Fungi</taxon>
        <taxon>Dikarya</taxon>
        <taxon>Basidiomycota</taxon>
        <taxon>Agaricomycotina</taxon>
        <taxon>Agaricomycetes</taxon>
        <taxon>Agaricomycetidae</taxon>
        <taxon>Boletales</taxon>
        <taxon>Boletales incertae sedis</taxon>
        <taxon>Leucogyrophana</taxon>
    </lineage>
</organism>
<gene>
    <name evidence="1" type="ORF">BV22DRAFT_877318</name>
</gene>
<evidence type="ECO:0000313" key="2">
    <source>
        <dbReference type="Proteomes" id="UP000790709"/>
    </source>
</evidence>
<comment type="caution">
    <text evidence="1">The sequence shown here is derived from an EMBL/GenBank/DDBJ whole genome shotgun (WGS) entry which is preliminary data.</text>
</comment>